<evidence type="ECO:0000256" key="2">
    <source>
        <dbReference type="ARBA" id="ARBA00022722"/>
    </source>
</evidence>
<dbReference type="EMBL" id="RBON01000180">
    <property type="protein sequence ID" value="RMM67578.1"/>
    <property type="molecule type" value="Genomic_DNA"/>
</dbReference>
<accession>A0A3M3G1E2</accession>
<dbReference type="PANTHER" id="PTHR33607">
    <property type="entry name" value="ENDONUCLEASE-1"/>
    <property type="match status" value="1"/>
</dbReference>
<gene>
    <name evidence="4" type="ORF">ALQ73_01382</name>
</gene>
<keyword evidence="2" id="KW-0540">Nuclease</keyword>
<dbReference type="InterPro" id="IPR035451">
    <property type="entry name" value="Ada-like_dom_sf"/>
</dbReference>
<dbReference type="AlphaFoldDB" id="A0A3M3G1E2"/>
<evidence type="ECO:0000313" key="4">
    <source>
        <dbReference type="EMBL" id="RMM67578.1"/>
    </source>
</evidence>
<comment type="caution">
    <text evidence="4">The sequence shown here is derived from an EMBL/GenBank/DDBJ whole genome shotgun (WGS) entry which is preliminary data.</text>
</comment>
<name>A0A3M3G1E2_PSESG</name>
<dbReference type="InterPro" id="IPR007346">
    <property type="entry name" value="Endonuclease-I"/>
</dbReference>
<evidence type="ECO:0000256" key="3">
    <source>
        <dbReference type="ARBA" id="ARBA00022801"/>
    </source>
</evidence>
<evidence type="ECO:0000256" key="1">
    <source>
        <dbReference type="ARBA" id="ARBA00006429"/>
    </source>
</evidence>
<reference evidence="4 5" key="1">
    <citation type="submission" date="2018-08" db="EMBL/GenBank/DDBJ databases">
        <title>Recombination of ecologically and evolutionarily significant loci maintains genetic cohesion in the Pseudomonas syringae species complex.</title>
        <authorList>
            <person name="Dillon M."/>
            <person name="Thakur S."/>
            <person name="Almeida R.N.D."/>
            <person name="Weir B.S."/>
            <person name="Guttman D.S."/>
        </authorList>
    </citation>
    <scope>NUCLEOTIDE SEQUENCE [LARGE SCALE GENOMIC DNA]</scope>
    <source>
        <strain evidence="4 5">ICMP 4324</strain>
    </source>
</reference>
<keyword evidence="3" id="KW-0378">Hydrolase</keyword>
<dbReference type="SUPFAM" id="SSF54060">
    <property type="entry name" value="His-Me finger endonucleases"/>
    <property type="match status" value="1"/>
</dbReference>
<dbReference type="SUPFAM" id="SSF57884">
    <property type="entry name" value="Ada DNA repair protein, N-terminal domain (N-Ada 10)"/>
    <property type="match status" value="1"/>
</dbReference>
<dbReference type="Pfam" id="PF04231">
    <property type="entry name" value="Endonuclease_1"/>
    <property type="match status" value="1"/>
</dbReference>
<dbReference type="Proteomes" id="UP000276829">
    <property type="component" value="Unassembled WGS sequence"/>
</dbReference>
<protein>
    <submittedName>
        <fullName evidence="4">Deoxyribonuclease I</fullName>
    </submittedName>
</protein>
<proteinExistence type="inferred from homology"/>
<dbReference type="PANTHER" id="PTHR33607:SF2">
    <property type="entry name" value="ENDONUCLEASE-1"/>
    <property type="match status" value="1"/>
</dbReference>
<dbReference type="InterPro" id="IPR044925">
    <property type="entry name" value="His-Me_finger_sf"/>
</dbReference>
<comment type="similarity">
    <text evidence="1">Belongs to the EndA/NucM nuclease family.</text>
</comment>
<dbReference type="GO" id="GO:0016787">
    <property type="term" value="F:hydrolase activity"/>
    <property type="evidence" value="ECO:0007669"/>
    <property type="project" value="UniProtKB-KW"/>
</dbReference>
<sequence length="378" mass="41555">MLADQSQFLHMATNLEPTDLLAIFQHHRHDTAAAGSASTLSELLVYCPAKFANALLMKRILLAVALSLTPILSAFATPPATFTEAKVVAKQQVYLDQASSSMGELYCGCKWTWIGKSGGRIDASSCGLQARKQANRAERTEWEHIVPAWTFGHQRQCWQEGGREHCVKDDPVFQEMEADLFNLYPSVGEVNGDRSNFNYGMASGVAPQYGQCKTKVDFDQRAAEPRDEVKGLVARTTFYMFDRYNLNMSRQQQQLLMAWDKQFPVTSWELERNKRIAAIMGHSNPFVTGQRAWITGYKPVGDGVVSTLPPRITASSSDVPKAAGSASTGTIVGNKNSHIYHLPVGCPSYEKVSAKNQVAFGSESEAAAAGYRKAGNCK</sequence>
<dbReference type="Gene3D" id="3.40.10.10">
    <property type="entry name" value="DNA Methylphosphotriester Repair Domain"/>
    <property type="match status" value="1"/>
</dbReference>
<organism evidence="4 5">
    <name type="scientific">Pseudomonas savastanoi pv. glycinea</name>
    <name type="common">Pseudomonas syringae pv. glycinea</name>
    <dbReference type="NCBI Taxonomy" id="318"/>
    <lineage>
        <taxon>Bacteria</taxon>
        <taxon>Pseudomonadati</taxon>
        <taxon>Pseudomonadota</taxon>
        <taxon>Gammaproteobacteria</taxon>
        <taxon>Pseudomonadales</taxon>
        <taxon>Pseudomonadaceae</taxon>
        <taxon>Pseudomonas</taxon>
    </lineage>
</organism>
<evidence type="ECO:0000313" key="5">
    <source>
        <dbReference type="Proteomes" id="UP000276829"/>
    </source>
</evidence>
<dbReference type="GO" id="GO:0004518">
    <property type="term" value="F:nuclease activity"/>
    <property type="evidence" value="ECO:0007669"/>
    <property type="project" value="UniProtKB-KW"/>
</dbReference>